<name>A0A1N7HEA3_9NOCA</name>
<evidence type="ECO:0000313" key="2">
    <source>
        <dbReference type="Proteomes" id="UP000186218"/>
    </source>
</evidence>
<accession>A0A1N7HEA3</accession>
<dbReference type="AlphaFoldDB" id="A0A1N7HEA3"/>
<dbReference type="Proteomes" id="UP000186218">
    <property type="component" value="Unassembled WGS sequence"/>
</dbReference>
<reference evidence="1 2" key="1">
    <citation type="submission" date="2017-01" db="EMBL/GenBank/DDBJ databases">
        <authorList>
            <person name="Mah S.A."/>
            <person name="Swanson W.J."/>
            <person name="Moy G.W."/>
            <person name="Vacquier V.D."/>
        </authorList>
    </citation>
    <scope>NUCLEOTIDE SEQUENCE [LARGE SCALE GENOMIC DNA]</scope>
    <source>
        <strain evidence="1 2">CPCC 203464</strain>
    </source>
</reference>
<proteinExistence type="predicted"/>
<keyword evidence="2" id="KW-1185">Reference proteome</keyword>
<dbReference type="STRING" id="1344003.SAMN05445060_4051"/>
<sequence length="83" mass="9422">MSYEHSNVHIVRVVDVMDNSKARTWYVGPYGSTRANQTANYLESVARDAEVITSRECYVEPLFSDDDCLRVADYGRTTLGSLR</sequence>
<dbReference type="EMBL" id="FTNT01000016">
    <property type="protein sequence ID" value="SIS23093.1"/>
    <property type="molecule type" value="Genomic_DNA"/>
</dbReference>
<gene>
    <name evidence="1" type="ORF">SAMN05445060_4051</name>
</gene>
<dbReference type="RefSeq" id="WP_076482842.1">
    <property type="nucleotide sequence ID" value="NZ_FTNT01000016.1"/>
</dbReference>
<organism evidence="1 2">
    <name type="scientific">Williamsia sterculiae</name>
    <dbReference type="NCBI Taxonomy" id="1344003"/>
    <lineage>
        <taxon>Bacteria</taxon>
        <taxon>Bacillati</taxon>
        <taxon>Actinomycetota</taxon>
        <taxon>Actinomycetes</taxon>
        <taxon>Mycobacteriales</taxon>
        <taxon>Nocardiaceae</taxon>
        <taxon>Williamsia</taxon>
    </lineage>
</organism>
<dbReference type="OrthoDB" id="9917768at2"/>
<protein>
    <submittedName>
        <fullName evidence="1">Uncharacterized protein</fullName>
    </submittedName>
</protein>
<evidence type="ECO:0000313" key="1">
    <source>
        <dbReference type="EMBL" id="SIS23093.1"/>
    </source>
</evidence>